<dbReference type="Gene3D" id="3.10.310.70">
    <property type="match status" value="1"/>
</dbReference>
<protein>
    <recommendedName>
        <fullName evidence="2">Amidohydrolase 3 domain-containing protein</fullName>
    </recommendedName>
</protein>
<dbReference type="InterPro" id="IPR032466">
    <property type="entry name" value="Metal_Hydrolase"/>
</dbReference>
<accession>A0AAW1PA33</accession>
<dbReference type="Gene3D" id="3.20.20.140">
    <property type="entry name" value="Metal-dependent hydrolases"/>
    <property type="match status" value="1"/>
</dbReference>
<proteinExistence type="predicted"/>
<keyword evidence="4" id="KW-1185">Reference proteome</keyword>
<dbReference type="Gene3D" id="2.30.40.10">
    <property type="entry name" value="Urease, subunit C, domain 1"/>
    <property type="match status" value="1"/>
</dbReference>
<evidence type="ECO:0000256" key="1">
    <source>
        <dbReference type="SAM" id="Phobius"/>
    </source>
</evidence>
<comment type="caution">
    <text evidence="3">The sequence shown here is derived from an EMBL/GenBank/DDBJ whole genome shotgun (WGS) entry which is preliminary data.</text>
</comment>
<evidence type="ECO:0000259" key="2">
    <source>
        <dbReference type="Pfam" id="PF07969"/>
    </source>
</evidence>
<feature type="domain" description="Amidohydrolase 3" evidence="2">
    <location>
        <begin position="124"/>
        <end position="611"/>
    </location>
</feature>
<dbReference type="InterPro" id="IPR013108">
    <property type="entry name" value="Amidohydro_3"/>
</dbReference>
<dbReference type="EMBL" id="JALJOR010000016">
    <property type="protein sequence ID" value="KAK9805273.1"/>
    <property type="molecule type" value="Genomic_DNA"/>
</dbReference>
<dbReference type="PANTHER" id="PTHR22642">
    <property type="entry name" value="IMIDAZOLONEPROPIONASE"/>
    <property type="match status" value="1"/>
</dbReference>
<keyword evidence="1" id="KW-0812">Transmembrane</keyword>
<keyword evidence="1" id="KW-1133">Transmembrane helix</keyword>
<organism evidence="3 4">
    <name type="scientific">[Myrmecia] bisecta</name>
    <dbReference type="NCBI Taxonomy" id="41462"/>
    <lineage>
        <taxon>Eukaryota</taxon>
        <taxon>Viridiplantae</taxon>
        <taxon>Chlorophyta</taxon>
        <taxon>core chlorophytes</taxon>
        <taxon>Trebouxiophyceae</taxon>
        <taxon>Trebouxiales</taxon>
        <taxon>Trebouxiaceae</taxon>
        <taxon>Myrmecia</taxon>
    </lineage>
</organism>
<dbReference type="SUPFAM" id="SSF51556">
    <property type="entry name" value="Metallo-dependent hydrolases"/>
    <property type="match status" value="1"/>
</dbReference>
<dbReference type="PANTHER" id="PTHR22642:SF2">
    <property type="entry name" value="PROTEIN LONG AFTER FAR-RED 3"/>
    <property type="match status" value="1"/>
</dbReference>
<reference evidence="3 4" key="1">
    <citation type="journal article" date="2024" name="Nat. Commun.">
        <title>Phylogenomics reveals the evolutionary origins of lichenization in chlorophyte algae.</title>
        <authorList>
            <person name="Puginier C."/>
            <person name="Libourel C."/>
            <person name="Otte J."/>
            <person name="Skaloud P."/>
            <person name="Haon M."/>
            <person name="Grisel S."/>
            <person name="Petersen M."/>
            <person name="Berrin J.G."/>
            <person name="Delaux P.M."/>
            <person name="Dal Grande F."/>
            <person name="Keller J."/>
        </authorList>
    </citation>
    <scope>NUCLEOTIDE SEQUENCE [LARGE SCALE GENOMIC DNA]</scope>
    <source>
        <strain evidence="3 4">SAG 2043</strain>
    </source>
</reference>
<feature type="transmembrane region" description="Helical" evidence="1">
    <location>
        <begin position="7"/>
        <end position="29"/>
    </location>
</feature>
<dbReference type="InterPro" id="IPR033932">
    <property type="entry name" value="YtcJ-like"/>
</dbReference>
<dbReference type="SUPFAM" id="SSF51338">
    <property type="entry name" value="Composite domain of metallo-dependent hydrolases"/>
    <property type="match status" value="1"/>
</dbReference>
<dbReference type="GO" id="GO:0016810">
    <property type="term" value="F:hydrolase activity, acting on carbon-nitrogen (but not peptide) bonds"/>
    <property type="evidence" value="ECO:0007669"/>
    <property type="project" value="InterPro"/>
</dbReference>
<dbReference type="Proteomes" id="UP001489004">
    <property type="component" value="Unassembled WGS sequence"/>
</dbReference>
<dbReference type="CDD" id="cd01300">
    <property type="entry name" value="YtcJ_like"/>
    <property type="match status" value="1"/>
</dbReference>
<keyword evidence="1" id="KW-0472">Membrane</keyword>
<dbReference type="Pfam" id="PF07969">
    <property type="entry name" value="Amidohydro_3"/>
    <property type="match status" value="1"/>
</dbReference>
<evidence type="ECO:0000313" key="3">
    <source>
        <dbReference type="EMBL" id="KAK9805273.1"/>
    </source>
</evidence>
<dbReference type="InterPro" id="IPR011059">
    <property type="entry name" value="Metal-dep_hydrolase_composite"/>
</dbReference>
<dbReference type="AlphaFoldDB" id="A0AAW1PA33"/>
<evidence type="ECO:0000313" key="4">
    <source>
        <dbReference type="Proteomes" id="UP001489004"/>
    </source>
</evidence>
<sequence length="617" mass="65702">MLSQFTGVFSITIVTTIGLLAVLLPVQYISNGEDGVSSSSCPLGYGMAEASAELDNLNEDTPAQKAHIFYNARVWTGDAKRPWAEAFSVAPNGRIKHIGLTAQVLGLSWPTSLRLWLFGAPPTAVNLRGKFVVPGFIDSHVHLIQGGYSLSRVYMEGVTTKEGFVAAVKEAADAAPPGSWILGGIWGEQNWGGELPHRSWIDSVSPHHPVLLTRMCGHMALANSRALEAAGIGRGAADPDGGQIKKDASGEPTGILTETAMKLVAQLLPKPTAAEDMVALQNAARYLLSKGITTVHDMGPPFDGEAAWRIMENTYLPAADSGALPIRILAYMALNTLNRTADFVKAKGHSHPSGRLFWGSVKEFADGSLGSRTALMQEPYSDRPDTSGVAVMDYGELQALIGQAHAKQLQLAVHAIGDKAIAEVVRMFGEVLGGSSSGSPGGALRHRVEHAQHLPGVRSAQDMQRLGLTAVINPLHLLHDVQLMKERLGKQRAGPQHGFAYQTLQKAGVHLASGSDWPVVAAEPLLGIYAAVNRKHPNSTTGWYAAEEGLSPEAALRAHTADAAWAGHLEWQVGSLREGMHADFVVLSANPLKATGVADVLQTYVDGERVFGSANLC</sequence>
<gene>
    <name evidence="3" type="ORF">WJX72_010387</name>
</gene>
<name>A0AAW1PA33_9CHLO</name>